<comment type="caution">
    <text evidence="1">The sequence shown here is derived from an EMBL/GenBank/DDBJ whole genome shotgun (WGS) entry which is preliminary data.</text>
</comment>
<reference evidence="1" key="1">
    <citation type="submission" date="2021-06" db="EMBL/GenBank/DDBJ databases">
        <authorList>
            <person name="Kallberg Y."/>
            <person name="Tangrot J."/>
            <person name="Rosling A."/>
        </authorList>
    </citation>
    <scope>NUCLEOTIDE SEQUENCE</scope>
    <source>
        <strain evidence="1">28 12/20/2015</strain>
    </source>
</reference>
<dbReference type="EMBL" id="CAJVPW010006637">
    <property type="protein sequence ID" value="CAG8571426.1"/>
    <property type="molecule type" value="Genomic_DNA"/>
</dbReference>
<name>A0ACA9M5M5_9GLOM</name>
<accession>A0ACA9M5M5</accession>
<protein>
    <submittedName>
        <fullName evidence="1">11215_t:CDS:1</fullName>
    </submittedName>
</protein>
<gene>
    <name evidence="1" type="ORF">SPELUC_LOCUS6012</name>
</gene>
<proteinExistence type="predicted"/>
<sequence>MSNMDDFRPPENPYGPPVAPSQRTEVPSQRGYRGASRARQQRQWSRGSGGSQQSGNSNLGYNGSNTGNSGRGRRDNNYYGRRPRDKSREGWGYRQYNDRQGRSYRDGSSYRESSSYRDGSSSHRDRSRDSWQGQRQYNDRSSRSYRENSCPPRQNRLNQQHDRQPPWHQERYHQYPPQNGIVQQNSWATNNISGSSGPHGPHSHPHSALISQGVSQQPHSSQSLPGQLGPPGVPGHGIQSAHGIPQGPPGQISHQGQISQGGHISHIGQHEHDRQQSSHLSQPGAPGTHSSIGLYSDQSNYQEPAPFQGQLPPHIQTWDQHAPNYHQHGHHYPTDNYYHHQAYEHYTGQYPYINGNEYNQPIDNKHAMPPHPPPQPPNVSHFGMQHAHANTTHPPQISQLRSPISPNRSYQQPPHPQPTTLPIRPTQQPVIPPPSQSSQTVPTGLAQANITPLQIKPTELYEKLGQVGEGTYGKVYKAKNRETGEIVALKRIRMESEKEGFPVTALREIKLLQRLRHDHIVHLKEIMVYQGVVYMVFEYMDHDLTGVLSNPQIIYESHHVKCLMKQLLEGLAHLHENQILHRDVKGINNSFIPYYYLINYTLIIILYHEYQLGSNILLNNRGELKLADFGLARHFKPHRMHDYTNRVITLWYRPPELCLGATEYGPEVDLWSAGPLFPGADEISQLEKIFELMGVPTCQEWPSIIDLPWYVALQFPEILKPKFREIYSKVLSSAALELVEALLSVNPAKRPSAREALNFAYFTSEEPLACSPGELPEICGDWHEYESKQRKKKTSGPNP</sequence>
<evidence type="ECO:0000313" key="2">
    <source>
        <dbReference type="Proteomes" id="UP000789366"/>
    </source>
</evidence>
<evidence type="ECO:0000313" key="1">
    <source>
        <dbReference type="EMBL" id="CAG8571426.1"/>
    </source>
</evidence>
<keyword evidence="2" id="KW-1185">Reference proteome</keyword>
<organism evidence="1 2">
    <name type="scientific">Cetraspora pellucida</name>
    <dbReference type="NCBI Taxonomy" id="1433469"/>
    <lineage>
        <taxon>Eukaryota</taxon>
        <taxon>Fungi</taxon>
        <taxon>Fungi incertae sedis</taxon>
        <taxon>Mucoromycota</taxon>
        <taxon>Glomeromycotina</taxon>
        <taxon>Glomeromycetes</taxon>
        <taxon>Diversisporales</taxon>
        <taxon>Gigasporaceae</taxon>
        <taxon>Cetraspora</taxon>
    </lineage>
</organism>
<dbReference type="Proteomes" id="UP000789366">
    <property type="component" value="Unassembled WGS sequence"/>
</dbReference>